<proteinExistence type="predicted"/>
<dbReference type="SUPFAM" id="SSF51004">
    <property type="entry name" value="C-terminal (heme d1) domain of cytochrome cd1-nitrite reductase"/>
    <property type="match status" value="1"/>
</dbReference>
<dbReference type="AlphaFoldDB" id="A0A2G8B7B2"/>
<accession>A0A2G8B7B2</accession>
<organism evidence="1 2">
    <name type="scientific">Mycobacterium heckeshornense</name>
    <dbReference type="NCBI Taxonomy" id="110505"/>
    <lineage>
        <taxon>Bacteria</taxon>
        <taxon>Bacillati</taxon>
        <taxon>Actinomycetota</taxon>
        <taxon>Actinomycetes</taxon>
        <taxon>Mycobacteriales</taxon>
        <taxon>Mycobacteriaceae</taxon>
        <taxon>Mycobacterium</taxon>
    </lineage>
</organism>
<dbReference type="RefSeq" id="WP_048892945.1">
    <property type="nucleotide sequence ID" value="NZ_AP024237.1"/>
</dbReference>
<protein>
    <submittedName>
        <fullName evidence="1">Uncharacterized protein</fullName>
    </submittedName>
</protein>
<dbReference type="InterPro" id="IPR011048">
    <property type="entry name" value="Haem_d1_sf"/>
</dbReference>
<evidence type="ECO:0000313" key="1">
    <source>
        <dbReference type="EMBL" id="BCO36706.1"/>
    </source>
</evidence>
<name>A0A2G8B7B2_9MYCO</name>
<dbReference type="Proteomes" id="UP000595446">
    <property type="component" value="Chromosome"/>
</dbReference>
<reference evidence="1 2" key="1">
    <citation type="submission" date="2020-12" db="EMBL/GenBank/DDBJ databases">
        <title>Complete genome sequence of Mycobacterium heckeshornense JCM 15655T, closely related to a pathogenic non-tuberculous mycobacterial species Mycobacterium xenopi.</title>
        <authorList>
            <person name="Yoshida M."/>
            <person name="Fukano H."/>
            <person name="Asakura T."/>
            <person name="Suzuki M."/>
            <person name="Hoshino Y."/>
        </authorList>
    </citation>
    <scope>NUCLEOTIDE SEQUENCE [LARGE SCALE GENOMIC DNA]</scope>
    <source>
        <strain evidence="1 2">JCM 15655</strain>
    </source>
</reference>
<sequence>MAGSPLWRWCGAAAAAAIAAAGCSSPSQPESTPEVTVRWVGATLRDPVWSSGTHALIGLTDDGRLAEVSDPLSPQHGKTRLSPPMQAGRNLQISRTDGGQVFVPQPGRNKVAVVDLGTLRQLDEVDAGPAPAYLSEDAGLGILLALSADGLSVTPVDQHGYRKLATAAVTGSPADTIDGANRGRAIEYHLYGPSGIRYYKDASSPPAQRGSLRIGVAVSAGDGTQVTRSYVAGRDDGVLYAVDSRRGGDGMQVLARTRLPSPIRKLGTDDTRIYAATDHEVVTLETASFTGYPSGTIPVLHVTNYRAGLPPGPVRSAAVSGMAVGPHRVFLTLQGTPYVLSVAKPHR</sequence>
<evidence type="ECO:0000313" key="2">
    <source>
        <dbReference type="Proteomes" id="UP000595446"/>
    </source>
</evidence>
<dbReference type="OrthoDB" id="4744792at2"/>
<gene>
    <name evidence="1" type="ORF">MHEC_31390</name>
</gene>
<dbReference type="STRING" id="110505.ACT16_18615"/>
<dbReference type="EMBL" id="AP024237">
    <property type="protein sequence ID" value="BCO36706.1"/>
    <property type="molecule type" value="Genomic_DNA"/>
</dbReference>
<keyword evidence="2" id="KW-1185">Reference proteome</keyword>